<dbReference type="InParanoid" id="K1PF81"/>
<evidence type="ECO:0000313" key="1">
    <source>
        <dbReference type="EMBL" id="EKC20253.1"/>
    </source>
</evidence>
<dbReference type="GO" id="GO:0043161">
    <property type="term" value="P:proteasome-mediated ubiquitin-dependent protein catabolic process"/>
    <property type="evidence" value="ECO:0007669"/>
    <property type="project" value="TreeGrafter"/>
</dbReference>
<dbReference type="PANTHER" id="PTHR24104">
    <property type="entry name" value="E3 UBIQUITIN-PROTEIN LIGASE NHLRC1-RELATED"/>
    <property type="match status" value="1"/>
</dbReference>
<dbReference type="InterPro" id="IPR011042">
    <property type="entry name" value="6-blade_b-propeller_TolB-like"/>
</dbReference>
<organism evidence="1">
    <name type="scientific">Magallana gigas</name>
    <name type="common">Pacific oyster</name>
    <name type="synonym">Crassostrea gigas</name>
    <dbReference type="NCBI Taxonomy" id="29159"/>
    <lineage>
        <taxon>Eukaryota</taxon>
        <taxon>Metazoa</taxon>
        <taxon>Spiralia</taxon>
        <taxon>Lophotrochozoa</taxon>
        <taxon>Mollusca</taxon>
        <taxon>Bivalvia</taxon>
        <taxon>Autobranchia</taxon>
        <taxon>Pteriomorphia</taxon>
        <taxon>Ostreida</taxon>
        <taxon>Ostreoidea</taxon>
        <taxon>Ostreidae</taxon>
        <taxon>Magallana</taxon>
    </lineage>
</organism>
<gene>
    <name evidence="1" type="ORF">CGI_10006396</name>
</gene>
<sequence length="408" mass="45402">MKAEAESLKSIVDAVTSDKIEQVNKIEQSALEKINGQNKKIDDYINYLNDLIESFYGHLSPTNIKNVVSVPTPKTHPLPEMVKPVPPVFTAGQYSREDVSILLGSVSDLDIKPENREKVAFRELKLTEKQRKQDKGTSDEKQTLSLASSVTKLREFRVPGVDNICHITVDMSGKFWVSDSRGMLIHIDLQGSPLLFAEMKSSGSYEGFHTTTRDGEMIYTEVNDKVVKRIAVDNTITEFTNTGYWTPLGIHSSHINGDILEGMVKKGVGAKVTRYTKTGKAIQNIEKSLGGKDLYKYPHFITENINGDICTSDFDQKAVVVVNESGQNRFSYLGQENLSPYAICTDLLGHILVCDGYSLTVLVLDKDCRLLSVSGDKLYCNVAVCVDNESNLLVGQRNNLVSVFKYLE</sequence>
<dbReference type="SUPFAM" id="SSF63829">
    <property type="entry name" value="Calcium-dependent phosphotriesterase"/>
    <property type="match status" value="1"/>
</dbReference>
<dbReference type="HOGENOM" id="CLU_007742_6_1_1"/>
<dbReference type="GO" id="GO:0000209">
    <property type="term" value="P:protein polyubiquitination"/>
    <property type="evidence" value="ECO:0007669"/>
    <property type="project" value="TreeGrafter"/>
</dbReference>
<dbReference type="PANTHER" id="PTHR24104:SF25">
    <property type="entry name" value="PROTEIN LIN-41"/>
    <property type="match status" value="1"/>
</dbReference>
<protein>
    <submittedName>
        <fullName evidence="1">Tripartite motif-containing protein 2</fullName>
    </submittedName>
</protein>
<dbReference type="Gene3D" id="2.120.10.30">
    <property type="entry name" value="TolB, C-terminal domain"/>
    <property type="match status" value="1"/>
</dbReference>
<dbReference type="GO" id="GO:0008270">
    <property type="term" value="F:zinc ion binding"/>
    <property type="evidence" value="ECO:0007669"/>
    <property type="project" value="UniProtKB-KW"/>
</dbReference>
<proteinExistence type="predicted"/>
<accession>K1PF81</accession>
<reference evidence="1" key="1">
    <citation type="journal article" date="2012" name="Nature">
        <title>The oyster genome reveals stress adaptation and complexity of shell formation.</title>
        <authorList>
            <person name="Zhang G."/>
            <person name="Fang X."/>
            <person name="Guo X."/>
            <person name="Li L."/>
            <person name="Luo R."/>
            <person name="Xu F."/>
            <person name="Yang P."/>
            <person name="Zhang L."/>
            <person name="Wang X."/>
            <person name="Qi H."/>
            <person name="Xiong Z."/>
            <person name="Que H."/>
            <person name="Xie Y."/>
            <person name="Holland P.W."/>
            <person name="Paps J."/>
            <person name="Zhu Y."/>
            <person name="Wu F."/>
            <person name="Chen Y."/>
            <person name="Wang J."/>
            <person name="Peng C."/>
            <person name="Meng J."/>
            <person name="Yang L."/>
            <person name="Liu J."/>
            <person name="Wen B."/>
            <person name="Zhang N."/>
            <person name="Huang Z."/>
            <person name="Zhu Q."/>
            <person name="Feng Y."/>
            <person name="Mount A."/>
            <person name="Hedgecock D."/>
            <person name="Xu Z."/>
            <person name="Liu Y."/>
            <person name="Domazet-Loso T."/>
            <person name="Du Y."/>
            <person name="Sun X."/>
            <person name="Zhang S."/>
            <person name="Liu B."/>
            <person name="Cheng P."/>
            <person name="Jiang X."/>
            <person name="Li J."/>
            <person name="Fan D."/>
            <person name="Wang W."/>
            <person name="Fu W."/>
            <person name="Wang T."/>
            <person name="Wang B."/>
            <person name="Zhang J."/>
            <person name="Peng Z."/>
            <person name="Li Y."/>
            <person name="Li N."/>
            <person name="Wang J."/>
            <person name="Chen M."/>
            <person name="He Y."/>
            <person name="Tan F."/>
            <person name="Song X."/>
            <person name="Zheng Q."/>
            <person name="Huang R."/>
            <person name="Yang H."/>
            <person name="Du X."/>
            <person name="Chen L."/>
            <person name="Yang M."/>
            <person name="Gaffney P.M."/>
            <person name="Wang S."/>
            <person name="Luo L."/>
            <person name="She Z."/>
            <person name="Ming Y."/>
            <person name="Huang W."/>
            <person name="Zhang S."/>
            <person name="Huang B."/>
            <person name="Zhang Y."/>
            <person name="Qu T."/>
            <person name="Ni P."/>
            <person name="Miao G."/>
            <person name="Wang J."/>
            <person name="Wang Q."/>
            <person name="Steinberg C.E."/>
            <person name="Wang H."/>
            <person name="Li N."/>
            <person name="Qian L."/>
            <person name="Zhang G."/>
            <person name="Li Y."/>
            <person name="Yang H."/>
            <person name="Liu X."/>
            <person name="Wang J."/>
            <person name="Yin Y."/>
            <person name="Wang J."/>
        </authorList>
    </citation>
    <scope>NUCLEOTIDE SEQUENCE [LARGE SCALE GENOMIC DNA]</scope>
    <source>
        <strain evidence="1">05x7-T-G4-1.051#20</strain>
    </source>
</reference>
<dbReference type="EMBL" id="JH815730">
    <property type="protein sequence ID" value="EKC20253.1"/>
    <property type="molecule type" value="Genomic_DNA"/>
</dbReference>
<name>K1PF81_MAGGI</name>
<dbReference type="AlphaFoldDB" id="K1PF81"/>
<dbReference type="InterPro" id="IPR050952">
    <property type="entry name" value="TRIM-NHL_E3_ligases"/>
</dbReference>
<dbReference type="GO" id="GO:0061630">
    <property type="term" value="F:ubiquitin protein ligase activity"/>
    <property type="evidence" value="ECO:0007669"/>
    <property type="project" value="TreeGrafter"/>
</dbReference>